<dbReference type="InterPro" id="IPR041033">
    <property type="entry name" value="SpaA_PFL_dom_1"/>
</dbReference>
<evidence type="ECO:0000313" key="4">
    <source>
        <dbReference type="EMBL" id="KFI98597.1"/>
    </source>
</evidence>
<evidence type="ECO:0000256" key="2">
    <source>
        <dbReference type="SAM" id="SignalP"/>
    </source>
</evidence>
<gene>
    <name evidence="4" type="ORF">BSTEL_1671</name>
</gene>
<dbReference type="EMBL" id="JGZP01000009">
    <property type="protein sequence ID" value="KFI98597.1"/>
    <property type="molecule type" value="Genomic_DNA"/>
</dbReference>
<feature type="transmembrane region" description="Helical" evidence="1">
    <location>
        <begin position="590"/>
        <end position="615"/>
    </location>
</feature>
<dbReference type="GO" id="GO:0005975">
    <property type="term" value="P:carbohydrate metabolic process"/>
    <property type="evidence" value="ECO:0007669"/>
    <property type="project" value="UniProtKB-ARBA"/>
</dbReference>
<dbReference type="InterPro" id="IPR013783">
    <property type="entry name" value="Ig-like_fold"/>
</dbReference>
<dbReference type="SUPFAM" id="SSF49478">
    <property type="entry name" value="Cna protein B-type domain"/>
    <property type="match status" value="1"/>
</dbReference>
<dbReference type="OrthoDB" id="3224346at2"/>
<keyword evidence="1" id="KW-0812">Transmembrane</keyword>
<sequence>MKMRKLFAGLAAAATMLGGLALGAATANADEPAAADQVTFGTTITLKGEEAALQGRTFKAVKLADYGEASLDPAGIAVTTTTDNSLQSAIETALTDATSGATGDSKYTKADDGDAMAWVAQHLNDSGSAPWSGQLRKFVQNVASSSAYQNATAAGQWGTSLGDDDTTGKKTLTVSGLDKGLYLITDSTTYPMGDGAGKTWTRSIPILVGTGVFKDAAMTKPLLTTGSDGTAMVKNNEIPLIKTVEKVSVPNGQFAKYTVDSKVPNYVGYKTDTYTYNFVDTLEANKLAFPTEKVNGTDTVTAKSIGLKIVITPTQGQSVTIDPANDADAHADWYEFTDANTTAFTVKLKKFIDVHAGTVQTKDQSGTPVNVYSVNDTDWSGATVAITYKAKVLDAAYQKGADNDIKVQYSNNPSVNSSAAAPDYTEREDHEKVFNFDYQIVKKDKESKAPLQNAKFKLTGQGDNAGFTTEATSDAQGVAKFTGLAEGKYLVEETEVPSGHINAGLKYYLTITPEYNTENATKINGDPYQRKVSVSKVTYKVEDVTGGAWVSGKYVNGGTVENAVTPADETTKIVTSMDVLNVTNITQLPLTGAAGVALFAVLALLLAGAGAVVSFKSRSTKRALNA</sequence>
<organism evidence="4 5">
    <name type="scientific">Bifidobacterium stellenboschense</name>
    <dbReference type="NCBI Taxonomy" id="762211"/>
    <lineage>
        <taxon>Bacteria</taxon>
        <taxon>Bacillati</taxon>
        <taxon>Actinomycetota</taxon>
        <taxon>Actinomycetes</taxon>
        <taxon>Bifidobacteriales</taxon>
        <taxon>Bifidobacteriaceae</taxon>
        <taxon>Bifidobacterium</taxon>
    </lineage>
</organism>
<dbReference type="Proteomes" id="UP000029004">
    <property type="component" value="Unassembled WGS sequence"/>
</dbReference>
<reference evidence="4 5" key="1">
    <citation type="submission" date="2014-03" db="EMBL/GenBank/DDBJ databases">
        <title>Genomics of Bifidobacteria.</title>
        <authorList>
            <person name="Ventura M."/>
            <person name="Milani C."/>
            <person name="Lugli G.A."/>
        </authorList>
    </citation>
    <scope>NUCLEOTIDE SEQUENCE [LARGE SCALE GENOMIC DNA]</scope>
    <source>
        <strain evidence="4 5">DSM 23968</strain>
    </source>
</reference>
<dbReference type="eggNOG" id="COG4932">
    <property type="taxonomic scope" value="Bacteria"/>
</dbReference>
<evidence type="ECO:0000259" key="3">
    <source>
        <dbReference type="Pfam" id="PF17802"/>
    </source>
</evidence>
<keyword evidence="2" id="KW-0732">Signal</keyword>
<dbReference type="Gene3D" id="2.60.40.740">
    <property type="match status" value="1"/>
</dbReference>
<feature type="signal peptide" evidence="2">
    <location>
        <begin position="1"/>
        <end position="29"/>
    </location>
</feature>
<dbReference type="NCBIfam" id="TIGR01167">
    <property type="entry name" value="LPXTG_anchor"/>
    <property type="match status" value="1"/>
</dbReference>
<evidence type="ECO:0000256" key="1">
    <source>
        <dbReference type="SAM" id="Phobius"/>
    </source>
</evidence>
<dbReference type="AlphaFoldDB" id="A0A087DSU7"/>
<dbReference type="Pfam" id="PF17802">
    <property type="entry name" value="SpaA"/>
    <property type="match status" value="1"/>
</dbReference>
<proteinExistence type="predicted"/>
<name>A0A087DSU7_9BIFI</name>
<dbReference type="RefSeq" id="WP_034527141.1">
    <property type="nucleotide sequence ID" value="NZ_JGZP01000009.1"/>
</dbReference>
<keyword evidence="1" id="KW-0472">Membrane</keyword>
<dbReference type="STRING" id="762211.BSTEL_1671"/>
<feature type="chain" id="PRO_5001820376" evidence="2">
    <location>
        <begin position="30"/>
        <end position="626"/>
    </location>
</feature>
<accession>A0A087DSU7</accession>
<dbReference type="Gene3D" id="2.60.40.10">
    <property type="entry name" value="Immunoglobulins"/>
    <property type="match status" value="1"/>
</dbReference>
<evidence type="ECO:0000313" key="5">
    <source>
        <dbReference type="Proteomes" id="UP000029004"/>
    </source>
</evidence>
<protein>
    <submittedName>
        <fullName evidence="4">Fimbrial subunit FimA</fullName>
    </submittedName>
</protein>
<feature type="domain" description="SpaA-like prealbumin fold" evidence="3">
    <location>
        <begin position="438"/>
        <end position="514"/>
    </location>
</feature>
<keyword evidence="1" id="KW-1133">Transmembrane helix</keyword>
<comment type="caution">
    <text evidence="4">The sequence shown here is derived from an EMBL/GenBank/DDBJ whole genome shotgun (WGS) entry which is preliminary data.</text>
</comment>
<keyword evidence="5" id="KW-1185">Reference proteome</keyword>